<dbReference type="AlphaFoldDB" id="A0A0K9PJW2"/>
<evidence type="ECO:0000313" key="2">
    <source>
        <dbReference type="EMBL" id="KMZ68525.1"/>
    </source>
</evidence>
<evidence type="ECO:0000256" key="1">
    <source>
        <dbReference type="SAM" id="MobiDB-lite"/>
    </source>
</evidence>
<evidence type="ECO:0000313" key="3">
    <source>
        <dbReference type="Proteomes" id="UP000036987"/>
    </source>
</evidence>
<protein>
    <submittedName>
        <fullName evidence="2">Uncharacterized protein</fullName>
    </submittedName>
</protein>
<dbReference type="EMBL" id="LFYR01000836">
    <property type="protein sequence ID" value="KMZ68525.1"/>
    <property type="molecule type" value="Genomic_DNA"/>
</dbReference>
<feature type="compositionally biased region" description="Basic and acidic residues" evidence="1">
    <location>
        <begin position="75"/>
        <end position="92"/>
    </location>
</feature>
<dbReference type="Proteomes" id="UP000036987">
    <property type="component" value="Unassembled WGS sequence"/>
</dbReference>
<accession>A0A0K9PJW2</accession>
<gene>
    <name evidence="2" type="ORF">ZOSMA_238G00030</name>
</gene>
<proteinExistence type="predicted"/>
<feature type="region of interest" description="Disordered" evidence="1">
    <location>
        <begin position="1"/>
        <end position="39"/>
    </location>
</feature>
<name>A0A0K9PJW2_ZOSMR</name>
<keyword evidence="3" id="KW-1185">Reference proteome</keyword>
<feature type="region of interest" description="Disordered" evidence="1">
    <location>
        <begin position="51"/>
        <end position="120"/>
    </location>
</feature>
<organism evidence="2 3">
    <name type="scientific">Zostera marina</name>
    <name type="common">Eelgrass</name>
    <dbReference type="NCBI Taxonomy" id="29655"/>
    <lineage>
        <taxon>Eukaryota</taxon>
        <taxon>Viridiplantae</taxon>
        <taxon>Streptophyta</taxon>
        <taxon>Embryophyta</taxon>
        <taxon>Tracheophyta</taxon>
        <taxon>Spermatophyta</taxon>
        <taxon>Magnoliopsida</taxon>
        <taxon>Liliopsida</taxon>
        <taxon>Zosteraceae</taxon>
        <taxon>Zostera</taxon>
    </lineage>
</organism>
<reference evidence="3" key="1">
    <citation type="journal article" date="2016" name="Nature">
        <title>The genome of the seagrass Zostera marina reveals angiosperm adaptation to the sea.</title>
        <authorList>
            <person name="Olsen J.L."/>
            <person name="Rouze P."/>
            <person name="Verhelst B."/>
            <person name="Lin Y.-C."/>
            <person name="Bayer T."/>
            <person name="Collen J."/>
            <person name="Dattolo E."/>
            <person name="De Paoli E."/>
            <person name="Dittami S."/>
            <person name="Maumus F."/>
            <person name="Michel G."/>
            <person name="Kersting A."/>
            <person name="Lauritano C."/>
            <person name="Lohaus R."/>
            <person name="Toepel M."/>
            <person name="Tonon T."/>
            <person name="Vanneste K."/>
            <person name="Amirebrahimi M."/>
            <person name="Brakel J."/>
            <person name="Bostroem C."/>
            <person name="Chovatia M."/>
            <person name="Grimwood J."/>
            <person name="Jenkins J.W."/>
            <person name="Jueterbock A."/>
            <person name="Mraz A."/>
            <person name="Stam W.T."/>
            <person name="Tice H."/>
            <person name="Bornberg-Bauer E."/>
            <person name="Green P.J."/>
            <person name="Pearson G.A."/>
            <person name="Procaccini G."/>
            <person name="Duarte C.M."/>
            <person name="Schmutz J."/>
            <person name="Reusch T.B.H."/>
            <person name="Van de Peer Y."/>
        </authorList>
    </citation>
    <scope>NUCLEOTIDE SEQUENCE [LARGE SCALE GENOMIC DNA]</scope>
    <source>
        <strain evidence="3">cv. Finnish</strain>
    </source>
</reference>
<feature type="compositionally biased region" description="Basic and acidic residues" evidence="1">
    <location>
        <begin position="100"/>
        <end position="120"/>
    </location>
</feature>
<comment type="caution">
    <text evidence="2">The sequence shown here is derived from an EMBL/GenBank/DDBJ whole genome shotgun (WGS) entry which is preliminary data.</text>
</comment>
<feature type="compositionally biased region" description="Polar residues" evidence="1">
    <location>
        <begin position="13"/>
        <end position="35"/>
    </location>
</feature>
<sequence length="227" mass="24914">MTTEGGDLVVVNTLPSNSPDGQATFDDTSASQSQPLPAHIVTDYPNGIYMCSASDSSISHSESEDDDDDVYSGSEIEKHEGSHDGEEKHVDESIQNSTCNDDRRLSPFKQKPETEAETEKEKVNVVAVDDGRNTGIVTSSSEQGKNLLQLNVFTGVGNLEQSKDIDILEVASLVGIRFEPPSWWPLGGYNVVSSQSLMFGRDVVYRKRQCLARKEPPHKGRLELDNI</sequence>